<evidence type="ECO:0000313" key="8">
    <source>
        <dbReference type="EMBL" id="VAV95745.1"/>
    </source>
</evidence>
<evidence type="ECO:0000259" key="7">
    <source>
        <dbReference type="Pfam" id="PF16901"/>
    </source>
</evidence>
<dbReference type="InterPro" id="IPR036188">
    <property type="entry name" value="FAD/NAD-bd_sf"/>
</dbReference>
<comment type="cofactor">
    <cofactor evidence="1">
        <name>FAD</name>
        <dbReference type="ChEBI" id="CHEBI:57692"/>
    </cofactor>
</comment>
<evidence type="ECO:0000256" key="2">
    <source>
        <dbReference type="ARBA" id="ARBA00007330"/>
    </source>
</evidence>
<proteinExistence type="inferred from homology"/>
<dbReference type="InterPro" id="IPR031656">
    <property type="entry name" value="DAO_C"/>
</dbReference>
<dbReference type="PROSITE" id="PS00978">
    <property type="entry name" value="FAD_G3PDH_2"/>
    <property type="match status" value="1"/>
</dbReference>
<evidence type="ECO:0000256" key="4">
    <source>
        <dbReference type="ARBA" id="ARBA00022827"/>
    </source>
</evidence>
<sequence length="521" mass="58769">MEDISDIFIIGGGINGCGIACDAVGRGLSVTLCEQGDLAQGTSSSSSKLIHGGLRYLEYFEFRLVRKALKERETLLRIAPHIVHPMRFLLPHHKGLRPAWFIRLGLFFYDHLGGRKLLSGTRTVDLRNSPYGAPLRDDYHMAFEYSDCIVDDARLVILNAMAARNRGAQIYSRCKVLSARREKQFWAIEIQDVMTGARQTLQAKFLINAAGPWVSDIIENIIQPEHQETKKDEPKVRLVKGSHIVVPRIYDHDRAYTFQAGDGRVVFAIPYQNDFTLIGTTDVDYKGDLDRVQISPKEITYLCDLVGEYFKQPLTPKDVVWQYAGVRPLFDDGVSPAQAATRDYILDLENGLNGMPALLNVIGGKITTYRVLAEDALEKIKPYFPGMKGKWTSGQPLPGGDIEGGDIEAEAARICAEYPGLHKGYLNRLVRSYGSLTSHVLKEAREMDALGQYFGSDLYETEVVYLMENEWAITAEDILWRRSKLGLHFNETETTALDLWMNEYRKSGDSQSRKYNVQDVQ</sequence>
<organism evidence="8">
    <name type="scientific">hydrothermal vent metagenome</name>
    <dbReference type="NCBI Taxonomy" id="652676"/>
    <lineage>
        <taxon>unclassified sequences</taxon>
        <taxon>metagenomes</taxon>
        <taxon>ecological metagenomes</taxon>
    </lineage>
</organism>
<keyword evidence="5 8" id="KW-0560">Oxidoreductase</keyword>
<dbReference type="Gene3D" id="3.50.50.60">
    <property type="entry name" value="FAD/NAD(P)-binding domain"/>
    <property type="match status" value="1"/>
</dbReference>
<dbReference type="InterPro" id="IPR038299">
    <property type="entry name" value="DAO_C_sf"/>
</dbReference>
<dbReference type="NCBIfam" id="NF009906">
    <property type="entry name" value="PRK13369.1"/>
    <property type="match status" value="1"/>
</dbReference>
<dbReference type="PROSITE" id="PS00977">
    <property type="entry name" value="FAD_G3PDH_1"/>
    <property type="match status" value="1"/>
</dbReference>
<dbReference type="Gene3D" id="6.10.250.1890">
    <property type="match status" value="1"/>
</dbReference>
<dbReference type="Pfam" id="PF16901">
    <property type="entry name" value="DAO_C"/>
    <property type="match status" value="1"/>
</dbReference>
<evidence type="ECO:0000256" key="1">
    <source>
        <dbReference type="ARBA" id="ARBA00001974"/>
    </source>
</evidence>
<dbReference type="Gene3D" id="1.10.8.870">
    <property type="entry name" value="Alpha-glycerophosphate oxidase, cap domain"/>
    <property type="match status" value="1"/>
</dbReference>
<dbReference type="SUPFAM" id="SSF51905">
    <property type="entry name" value="FAD/NAD(P)-binding domain"/>
    <property type="match status" value="1"/>
</dbReference>
<dbReference type="PRINTS" id="PR01001">
    <property type="entry name" value="FADG3PDH"/>
</dbReference>
<evidence type="ECO:0000256" key="5">
    <source>
        <dbReference type="ARBA" id="ARBA00023002"/>
    </source>
</evidence>
<feature type="domain" description="FAD dependent oxidoreductase" evidence="6">
    <location>
        <begin position="6"/>
        <end position="335"/>
    </location>
</feature>
<accession>A0A3B0SLJ6</accession>
<name>A0A3B0SLJ6_9ZZZZ</name>
<dbReference type="Pfam" id="PF01266">
    <property type="entry name" value="DAO"/>
    <property type="match status" value="1"/>
</dbReference>
<dbReference type="PANTHER" id="PTHR11985">
    <property type="entry name" value="GLYCEROL-3-PHOSPHATE DEHYDROGENASE"/>
    <property type="match status" value="1"/>
</dbReference>
<keyword evidence="3" id="KW-0285">Flavoprotein</keyword>
<dbReference type="EC" id="1.1.5.3" evidence="8"/>
<dbReference type="InterPro" id="IPR000447">
    <property type="entry name" value="G3P_DH_FAD-dep"/>
</dbReference>
<evidence type="ECO:0000256" key="3">
    <source>
        <dbReference type="ARBA" id="ARBA00022630"/>
    </source>
</evidence>
<keyword evidence="4" id="KW-0274">FAD</keyword>
<dbReference type="InterPro" id="IPR006076">
    <property type="entry name" value="FAD-dep_OxRdtase"/>
</dbReference>
<dbReference type="NCBIfam" id="NF008899">
    <property type="entry name" value="PRK12266.1"/>
    <property type="match status" value="1"/>
</dbReference>
<comment type="similarity">
    <text evidence="2">Belongs to the FAD-dependent glycerol-3-phosphate dehydrogenase family.</text>
</comment>
<dbReference type="Gene3D" id="3.30.9.10">
    <property type="entry name" value="D-Amino Acid Oxidase, subunit A, domain 2"/>
    <property type="match status" value="1"/>
</dbReference>
<gene>
    <name evidence="8" type="ORF">MNBD_ALPHA02-179</name>
</gene>
<dbReference type="GO" id="GO:0046168">
    <property type="term" value="P:glycerol-3-phosphate catabolic process"/>
    <property type="evidence" value="ECO:0007669"/>
    <property type="project" value="TreeGrafter"/>
</dbReference>
<dbReference type="AlphaFoldDB" id="A0A3B0SLJ6"/>
<dbReference type="EMBL" id="UOED01000103">
    <property type="protein sequence ID" value="VAV95745.1"/>
    <property type="molecule type" value="Genomic_DNA"/>
</dbReference>
<dbReference type="PANTHER" id="PTHR11985:SF15">
    <property type="entry name" value="GLYCEROL-3-PHOSPHATE DEHYDROGENASE, MITOCHONDRIAL"/>
    <property type="match status" value="1"/>
</dbReference>
<dbReference type="SUPFAM" id="SSF54373">
    <property type="entry name" value="FAD-linked reductases, C-terminal domain"/>
    <property type="match status" value="1"/>
</dbReference>
<reference evidence="8" key="1">
    <citation type="submission" date="2018-06" db="EMBL/GenBank/DDBJ databases">
        <authorList>
            <person name="Zhirakovskaya E."/>
        </authorList>
    </citation>
    <scope>NUCLEOTIDE SEQUENCE</scope>
</reference>
<protein>
    <submittedName>
        <fullName evidence="8">Aerobic glycerol-3-phosphate dehydrogenase</fullName>
        <ecNumber evidence="8">1.1.5.3</ecNumber>
    </submittedName>
</protein>
<dbReference type="GO" id="GO:0004368">
    <property type="term" value="F:glycerol-3-phosphate dehydrogenase (quinone) activity"/>
    <property type="evidence" value="ECO:0007669"/>
    <property type="project" value="UniProtKB-EC"/>
</dbReference>
<feature type="domain" description="Alpha-glycerophosphate oxidase C-terminal" evidence="7">
    <location>
        <begin position="392"/>
        <end position="489"/>
    </location>
</feature>
<evidence type="ECO:0000259" key="6">
    <source>
        <dbReference type="Pfam" id="PF01266"/>
    </source>
</evidence>